<feature type="region of interest" description="Disordered" evidence="1">
    <location>
        <begin position="666"/>
        <end position="695"/>
    </location>
</feature>
<feature type="compositionally biased region" description="Basic and acidic residues" evidence="1">
    <location>
        <begin position="622"/>
        <end position="639"/>
    </location>
</feature>
<feature type="region of interest" description="Disordered" evidence="1">
    <location>
        <begin position="107"/>
        <end position="229"/>
    </location>
</feature>
<reference evidence="3" key="1">
    <citation type="journal article" date="2011" name="PLoS Genet.">
        <title>Genomic analysis of the necrotrophic fungal pathogens Sclerotinia sclerotiorum and Botrytis cinerea.</title>
        <authorList>
            <person name="Amselem J."/>
            <person name="Cuomo C.A."/>
            <person name="van Kan J.A."/>
            <person name="Viaud M."/>
            <person name="Benito E.P."/>
            <person name="Couloux A."/>
            <person name="Coutinho P.M."/>
            <person name="de Vries R.P."/>
            <person name="Dyer P.S."/>
            <person name="Fillinger S."/>
            <person name="Fournier E."/>
            <person name="Gout L."/>
            <person name="Hahn M."/>
            <person name="Kohn L."/>
            <person name="Lapalu N."/>
            <person name="Plummer K.M."/>
            <person name="Pradier J.M."/>
            <person name="Quevillon E."/>
            <person name="Sharon A."/>
            <person name="Simon A."/>
            <person name="ten Have A."/>
            <person name="Tudzynski B."/>
            <person name="Tudzynski P."/>
            <person name="Wincker P."/>
            <person name="Andrew M."/>
            <person name="Anthouard V."/>
            <person name="Beever R.E."/>
            <person name="Beffa R."/>
            <person name="Benoit I."/>
            <person name="Bouzid O."/>
            <person name="Brault B."/>
            <person name="Chen Z."/>
            <person name="Choquer M."/>
            <person name="Collemare J."/>
            <person name="Cotton P."/>
            <person name="Danchin E.G."/>
            <person name="Da Silva C."/>
            <person name="Gautier A."/>
            <person name="Giraud C."/>
            <person name="Giraud T."/>
            <person name="Gonzalez C."/>
            <person name="Grossetete S."/>
            <person name="Guldener U."/>
            <person name="Henrissat B."/>
            <person name="Howlett B.J."/>
            <person name="Kodira C."/>
            <person name="Kretschmer M."/>
            <person name="Lappartient A."/>
            <person name="Leroch M."/>
            <person name="Levis C."/>
            <person name="Mauceli E."/>
            <person name="Neuveglise C."/>
            <person name="Oeser B."/>
            <person name="Pearson M."/>
            <person name="Poulain J."/>
            <person name="Poussereau N."/>
            <person name="Quesneville H."/>
            <person name="Rascle C."/>
            <person name="Schumacher J."/>
            <person name="Segurens B."/>
            <person name="Sexton A."/>
            <person name="Silva E."/>
            <person name="Sirven C."/>
            <person name="Soanes D.M."/>
            <person name="Talbot N.J."/>
            <person name="Templeton M."/>
            <person name="Yandava C."/>
            <person name="Yarden O."/>
            <person name="Zeng Q."/>
            <person name="Rollins J.A."/>
            <person name="Lebrun M.H."/>
            <person name="Dickman M."/>
        </authorList>
    </citation>
    <scope>NUCLEOTIDE SEQUENCE [LARGE SCALE GENOMIC DNA]</scope>
    <source>
        <strain evidence="3">ATCC 18683 / 1980 / Ss-1</strain>
    </source>
</reference>
<dbReference type="Proteomes" id="UP000001312">
    <property type="component" value="Unassembled WGS sequence"/>
</dbReference>
<feature type="region of interest" description="Disordered" evidence="1">
    <location>
        <begin position="776"/>
        <end position="807"/>
    </location>
</feature>
<feature type="compositionally biased region" description="Polar residues" evidence="1">
    <location>
        <begin position="17"/>
        <end position="39"/>
    </location>
</feature>
<name>A7EHD9_SCLS1</name>
<feature type="compositionally biased region" description="Polar residues" evidence="1">
    <location>
        <begin position="464"/>
        <end position="477"/>
    </location>
</feature>
<feature type="compositionally biased region" description="Basic residues" evidence="1">
    <location>
        <begin position="787"/>
        <end position="799"/>
    </location>
</feature>
<protein>
    <submittedName>
        <fullName evidence="2">Uncharacterized protein</fullName>
    </submittedName>
</protein>
<gene>
    <name evidence="2" type="ORF">SS1G_04731</name>
</gene>
<dbReference type="AlphaFoldDB" id="A7EHD9"/>
<dbReference type="HOGENOM" id="CLU_293549_0_0_1"/>
<accession>A7EHD9</accession>
<feature type="compositionally biased region" description="Basic residues" evidence="1">
    <location>
        <begin position="203"/>
        <end position="228"/>
    </location>
</feature>
<feature type="compositionally biased region" description="Basic and acidic residues" evidence="1">
    <location>
        <begin position="570"/>
        <end position="587"/>
    </location>
</feature>
<evidence type="ECO:0000256" key="1">
    <source>
        <dbReference type="SAM" id="MobiDB-lite"/>
    </source>
</evidence>
<sequence length="1074" mass="118655">MSSVHPTASEDSKPIPHTTSIITSNTKTGNQPLPDTQASPKRPLRPNAPSSFPSPIPSIPPAIALKASCGDRSFNRNSRQLCVLDSPGLRTPPQGSSSIYLTMSPLSTAPLPRSESHSDYFQEHRSRGSSRSRSGHDMLNVASGGVSPVLPREEYSTTRPSPKDSYITSNGYTCTTDSLPSILGGPKTPYKARRPSSDSLTMVKHKKRRKTEGAKHRRCGGTCSRGRKKTAEKMAIEERSHSPNPWPPSQVVPTALKDTKVPSPRKSKYLPMRRDRRRLMSEPATPIVSRRWSSVEVGTRQVKLPPLLKQDSAKHMQAKGPIFQNEIFNTTPLNERNRSSSFTAGAEYNDVVRSLRERLTTRKLPNSQKLMPSAITLRRPSASNRSDMSSTMATSGFLTTPGTGSVIPSISSRQATFTENQPHDSEAYIITREDVEVVMELLQTNMLNTREAHTPVSAPHGSSVEEQSPRGTRLPSLSFTHRGMVPVVRHTPCEIQIYAAQSENSREASQNGNTTSANLSPVISRSQTNILDPANPGQFLEISQTEFGRLDRLSEEGSERSVHEVIWEERGSTESHLTERDHVHSEVDSSECSSKANTPLLSATTSARNDDARPCFQFLKSSKQDHRPREEKGAFDPKNARMSISKWSWQCESQANEDDGNLIATTEQEPHKDHVISFPPLPRKSTNEWRSPLPDMSIPIRDSKILGGMLPQVHGSCHSHSLYSIGVDARTAPGPSPPMMSGMATTPTTRSSWLNETAISPPERISPWLPISESGTLKRQKSETHLPRQKSVVKAHPKAPARSGNAAAIGSSIGSFTRVRRRATSQDLSKSRKVAMFDNPLVKSDYCQERKTWFQSIQDIARPRLTLQGETEAAGFWSTLATRHASKDHAARSTPSPPASPHCNLKNEANHHNIQPTTYSSISEMFSPPRSSARQSLSMIQDKYPSFQKSDLKSHTSRTRKISSPGMSAARESLLKIQERYPSPPKPDHSDSWTGSEYLFLTTGIKENGHSSWIASWKGRVVELGKPVIPLRPHIHSSLPNDLNCREEASKWEKTPILAVELRKPGTSITTVAT</sequence>
<feature type="region of interest" description="Disordered" evidence="1">
    <location>
        <begin position="1"/>
        <end position="59"/>
    </location>
</feature>
<feature type="region of interest" description="Disordered" evidence="1">
    <location>
        <begin position="379"/>
        <end position="400"/>
    </location>
</feature>
<feature type="region of interest" description="Disordered" evidence="1">
    <location>
        <begin position="453"/>
        <end position="477"/>
    </location>
</feature>
<proteinExistence type="predicted"/>
<evidence type="ECO:0000313" key="2">
    <source>
        <dbReference type="EMBL" id="EDO02255.1"/>
    </source>
</evidence>
<feature type="region of interest" description="Disordered" evidence="1">
    <location>
        <begin position="570"/>
        <end position="597"/>
    </location>
</feature>
<feature type="region of interest" description="Disordered" evidence="1">
    <location>
        <begin position="620"/>
        <end position="639"/>
    </location>
</feature>
<feature type="compositionally biased region" description="Polar residues" evidence="1">
    <location>
        <begin position="381"/>
        <end position="400"/>
    </location>
</feature>
<dbReference type="GeneID" id="5490464"/>
<evidence type="ECO:0000313" key="3">
    <source>
        <dbReference type="Proteomes" id="UP000001312"/>
    </source>
</evidence>
<organism evidence="2 3">
    <name type="scientific">Sclerotinia sclerotiorum (strain ATCC 18683 / 1980 / Ss-1)</name>
    <name type="common">White mold</name>
    <name type="synonym">Whetzelinia sclerotiorum</name>
    <dbReference type="NCBI Taxonomy" id="665079"/>
    <lineage>
        <taxon>Eukaryota</taxon>
        <taxon>Fungi</taxon>
        <taxon>Dikarya</taxon>
        <taxon>Ascomycota</taxon>
        <taxon>Pezizomycotina</taxon>
        <taxon>Leotiomycetes</taxon>
        <taxon>Helotiales</taxon>
        <taxon>Sclerotiniaceae</taxon>
        <taxon>Sclerotinia</taxon>
    </lineage>
</organism>
<feature type="compositionally biased region" description="Polar residues" evidence="1">
    <location>
        <begin position="166"/>
        <end position="179"/>
    </location>
</feature>
<dbReference type="KEGG" id="ssl:SS1G_04731"/>
<feature type="region of interest" description="Disordered" evidence="1">
    <location>
        <begin position="948"/>
        <end position="968"/>
    </location>
</feature>
<dbReference type="InParanoid" id="A7EHD9"/>
<dbReference type="OMA" id="HEVIWEE"/>
<dbReference type="RefSeq" id="XP_001594923.1">
    <property type="nucleotide sequence ID" value="XM_001594873.1"/>
</dbReference>
<keyword evidence="3" id="KW-1185">Reference proteome</keyword>
<dbReference type="EMBL" id="CH476625">
    <property type="protein sequence ID" value="EDO02255.1"/>
    <property type="molecule type" value="Genomic_DNA"/>
</dbReference>
<feature type="compositionally biased region" description="Basic and acidic residues" evidence="1">
    <location>
        <begin position="114"/>
        <end position="126"/>
    </location>
</feature>